<comment type="caution">
    <text evidence="1">The sequence shown here is derived from an EMBL/GenBank/DDBJ whole genome shotgun (WGS) entry which is preliminary data.</text>
</comment>
<protein>
    <submittedName>
        <fullName evidence="1">Uncharacterized protein</fullName>
    </submittedName>
</protein>
<reference evidence="1" key="1">
    <citation type="journal article" date="2014" name="Front. Microbiol.">
        <title>High frequency of phylogenetically diverse reductive dehalogenase-homologous genes in deep subseafloor sedimentary metagenomes.</title>
        <authorList>
            <person name="Kawai M."/>
            <person name="Futagami T."/>
            <person name="Toyoda A."/>
            <person name="Takaki Y."/>
            <person name="Nishi S."/>
            <person name="Hori S."/>
            <person name="Arai W."/>
            <person name="Tsubouchi T."/>
            <person name="Morono Y."/>
            <person name="Uchiyama I."/>
            <person name="Ito T."/>
            <person name="Fujiyama A."/>
            <person name="Inagaki F."/>
            <person name="Takami H."/>
        </authorList>
    </citation>
    <scope>NUCLEOTIDE SEQUENCE</scope>
    <source>
        <strain evidence="1">Expedition CK06-06</strain>
    </source>
</reference>
<proteinExistence type="predicted"/>
<dbReference type="EMBL" id="BARV01029073">
    <property type="protein sequence ID" value="GAI40806.1"/>
    <property type="molecule type" value="Genomic_DNA"/>
</dbReference>
<name>X1PE98_9ZZZZ</name>
<gene>
    <name evidence="1" type="ORF">S06H3_46423</name>
</gene>
<organism evidence="1">
    <name type="scientific">marine sediment metagenome</name>
    <dbReference type="NCBI Taxonomy" id="412755"/>
    <lineage>
        <taxon>unclassified sequences</taxon>
        <taxon>metagenomes</taxon>
        <taxon>ecological metagenomes</taxon>
    </lineage>
</organism>
<accession>X1PE98</accession>
<evidence type="ECO:0000313" key="1">
    <source>
        <dbReference type="EMBL" id="GAI40806.1"/>
    </source>
</evidence>
<sequence length="61" mass="6818">MFVAVNEVQGEDGIEQAALHGYLCCPVKILQAADLLETRRMEMDFQVAVITPGYLVSQEYL</sequence>
<dbReference type="AlphaFoldDB" id="X1PE98"/>